<dbReference type="OrthoDB" id="9808601at2"/>
<evidence type="ECO:0000313" key="8">
    <source>
        <dbReference type="Proteomes" id="UP000062255"/>
    </source>
</evidence>
<keyword evidence="3" id="KW-0547">Nucleotide-binding</keyword>
<feature type="domain" description="Carbohydrate kinase PfkB" evidence="6">
    <location>
        <begin position="20"/>
        <end position="290"/>
    </location>
</feature>
<evidence type="ECO:0000256" key="4">
    <source>
        <dbReference type="ARBA" id="ARBA00022777"/>
    </source>
</evidence>
<dbReference type="GO" id="GO:0016301">
    <property type="term" value="F:kinase activity"/>
    <property type="evidence" value="ECO:0007669"/>
    <property type="project" value="UniProtKB-KW"/>
</dbReference>
<dbReference type="PATRIC" id="fig|134601.6.peg.5235"/>
<comment type="similarity">
    <text evidence="1">Belongs to the carbohydrate kinase PfkB family.</text>
</comment>
<dbReference type="KEGG" id="mgo:AFA91_25325"/>
<dbReference type="InterPro" id="IPR050306">
    <property type="entry name" value="PfkB_Carbo_kinase"/>
</dbReference>
<dbReference type="Proteomes" id="UP000062255">
    <property type="component" value="Chromosome"/>
</dbReference>
<proteinExistence type="inferred from homology"/>
<dbReference type="PANTHER" id="PTHR43085:SF1">
    <property type="entry name" value="PSEUDOURIDINE KINASE-RELATED"/>
    <property type="match status" value="1"/>
</dbReference>
<evidence type="ECO:0000259" key="6">
    <source>
        <dbReference type="Pfam" id="PF00294"/>
    </source>
</evidence>
<keyword evidence="2" id="KW-0808">Transferase</keyword>
<dbReference type="Gene3D" id="3.40.1190.20">
    <property type="match status" value="1"/>
</dbReference>
<organism evidence="7 8">
    <name type="scientific">Mycolicibacterium goodii</name>
    <name type="common">Mycobacterium goodii</name>
    <dbReference type="NCBI Taxonomy" id="134601"/>
    <lineage>
        <taxon>Bacteria</taxon>
        <taxon>Bacillati</taxon>
        <taxon>Actinomycetota</taxon>
        <taxon>Actinomycetes</taxon>
        <taxon>Mycobacteriales</taxon>
        <taxon>Mycobacteriaceae</taxon>
        <taxon>Mycolicibacterium</taxon>
    </lineage>
</organism>
<keyword evidence="5" id="KW-0067">ATP-binding</keyword>
<dbReference type="GO" id="GO:0005524">
    <property type="term" value="F:ATP binding"/>
    <property type="evidence" value="ECO:0007669"/>
    <property type="project" value="UniProtKB-KW"/>
</dbReference>
<sequence length="307" mass="31126">MSRFDVVALGEPLIEISTRGQIAHGVDCGFAVSGDVVNTATAAVAAGARVAVVARVSDDELGTAVIDHLDELGVYTGHIRRDRSFQGIYVQHSDPYGDRQFCYARSGSAGSRLSPEDLPTGVLESAGGVVVSGITAALSATARATVLEAARRAARFVYDPNFRPRLTTADHARALLRELAPRCALVTPSAPHECAALLGTSDAADAAAELRTCGAAAVAVTCGATGVHVATETAYWQPAFAAPRVVDQTGAGDVFAGTVTARLALGDDLATAVRIGAAAASLAVGGVGGSGGIAPLQTVRAHAEVLA</sequence>
<evidence type="ECO:0000256" key="1">
    <source>
        <dbReference type="ARBA" id="ARBA00010688"/>
    </source>
</evidence>
<dbReference type="AlphaFoldDB" id="A0A0K0XB69"/>
<gene>
    <name evidence="7" type="ORF">AFA91_25325</name>
</gene>
<name>A0A0K0XB69_MYCGD</name>
<dbReference type="PANTHER" id="PTHR43085">
    <property type="entry name" value="HEXOKINASE FAMILY MEMBER"/>
    <property type="match status" value="1"/>
</dbReference>
<dbReference type="STRING" id="134601.AFA91_25325"/>
<dbReference type="InterPro" id="IPR029056">
    <property type="entry name" value="Ribokinase-like"/>
</dbReference>
<dbReference type="RefSeq" id="WP_049747118.1">
    <property type="nucleotide sequence ID" value="NZ_CP012150.1"/>
</dbReference>
<dbReference type="Pfam" id="PF00294">
    <property type="entry name" value="PfkB"/>
    <property type="match status" value="1"/>
</dbReference>
<dbReference type="EMBL" id="CP012150">
    <property type="protein sequence ID" value="AKS34664.1"/>
    <property type="molecule type" value="Genomic_DNA"/>
</dbReference>
<dbReference type="SUPFAM" id="SSF53613">
    <property type="entry name" value="Ribokinase-like"/>
    <property type="match status" value="1"/>
</dbReference>
<reference evidence="7 8" key="1">
    <citation type="submission" date="2015-07" db="EMBL/GenBank/DDBJ databases">
        <title>Complete genome sequence of Mycobacterium goodii X7B, a facultative thermophilic biodesulfurizing bacterium.</title>
        <authorList>
            <person name="Yu B."/>
            <person name="Li F."/>
            <person name="Xu P."/>
        </authorList>
    </citation>
    <scope>NUCLEOTIDE SEQUENCE [LARGE SCALE GENOMIC DNA]</scope>
    <source>
        <strain evidence="7 8">X7B</strain>
    </source>
</reference>
<accession>A0A0K0XB69</accession>
<keyword evidence="4 7" id="KW-0418">Kinase</keyword>
<evidence type="ECO:0000256" key="3">
    <source>
        <dbReference type="ARBA" id="ARBA00022741"/>
    </source>
</evidence>
<evidence type="ECO:0000256" key="2">
    <source>
        <dbReference type="ARBA" id="ARBA00022679"/>
    </source>
</evidence>
<evidence type="ECO:0000313" key="7">
    <source>
        <dbReference type="EMBL" id="AKS34664.1"/>
    </source>
</evidence>
<dbReference type="InterPro" id="IPR011611">
    <property type="entry name" value="PfkB_dom"/>
</dbReference>
<evidence type="ECO:0000256" key="5">
    <source>
        <dbReference type="ARBA" id="ARBA00022840"/>
    </source>
</evidence>
<protein>
    <submittedName>
        <fullName evidence="7">2-keto-3-deoxygluconate kinase</fullName>
    </submittedName>
</protein>
<dbReference type="CDD" id="cd01166">
    <property type="entry name" value="KdgK"/>
    <property type="match status" value="1"/>
</dbReference>